<dbReference type="InterPro" id="IPR008271">
    <property type="entry name" value="Ser/Thr_kinase_AS"/>
</dbReference>
<keyword evidence="3 12" id="KW-0723">Serine/threonine-protein kinase</keyword>
<dbReference type="PROSITE" id="PS00108">
    <property type="entry name" value="PROTEIN_KINASE_ST"/>
    <property type="match status" value="1"/>
</dbReference>
<dbReference type="AlphaFoldDB" id="A0A1R2CIF8"/>
<reference evidence="15 16" key="1">
    <citation type="submission" date="2016-11" db="EMBL/GenBank/DDBJ databases">
        <title>The macronuclear genome of Stentor coeruleus: a giant cell with tiny introns.</title>
        <authorList>
            <person name="Slabodnick M."/>
            <person name="Ruby J.G."/>
            <person name="Reiff S.B."/>
            <person name="Swart E.C."/>
            <person name="Gosai S."/>
            <person name="Prabakaran S."/>
            <person name="Witkowska E."/>
            <person name="Larue G.E."/>
            <person name="Fisher S."/>
            <person name="Freeman R.M."/>
            <person name="Gunawardena J."/>
            <person name="Chu W."/>
            <person name="Stover N.A."/>
            <person name="Gregory B.D."/>
            <person name="Nowacki M."/>
            <person name="Derisi J."/>
            <person name="Roy S.W."/>
            <person name="Marshall W.F."/>
            <person name="Sood P."/>
        </authorList>
    </citation>
    <scope>NUCLEOTIDE SEQUENCE [LARGE SCALE GENOMIC DNA]</scope>
    <source>
        <strain evidence="15">WM001</strain>
    </source>
</reference>
<feature type="compositionally biased region" description="Basic and acidic residues" evidence="13">
    <location>
        <begin position="75"/>
        <end position="85"/>
    </location>
</feature>
<dbReference type="Gene3D" id="3.30.10.30">
    <property type="entry name" value="DYRK"/>
    <property type="match status" value="1"/>
</dbReference>
<accession>A0A1R2CIF8</accession>
<dbReference type="SUPFAM" id="SSF56112">
    <property type="entry name" value="Protein kinase-like (PK-like)"/>
    <property type="match status" value="1"/>
</dbReference>
<dbReference type="GO" id="GO:0004712">
    <property type="term" value="F:protein serine/threonine/tyrosine kinase activity"/>
    <property type="evidence" value="ECO:0007669"/>
    <property type="project" value="UniProtKB-EC"/>
</dbReference>
<keyword evidence="6" id="KW-0418">Kinase</keyword>
<feature type="region of interest" description="Disordered" evidence="13">
    <location>
        <begin position="70"/>
        <end position="92"/>
    </location>
</feature>
<dbReference type="OrthoDB" id="9332038at2759"/>
<dbReference type="Gene3D" id="1.10.510.10">
    <property type="entry name" value="Transferase(Phosphotransferase) domain 1"/>
    <property type="match status" value="1"/>
</dbReference>
<dbReference type="CDD" id="cd14210">
    <property type="entry name" value="PKc_DYRK"/>
    <property type="match status" value="1"/>
</dbReference>
<comment type="catalytic activity">
    <reaction evidence="9">
        <text>L-threonyl-[protein] + ATP = O-phospho-L-threonyl-[protein] + ADP + H(+)</text>
        <dbReference type="Rhea" id="RHEA:46608"/>
        <dbReference type="Rhea" id="RHEA-COMP:11060"/>
        <dbReference type="Rhea" id="RHEA-COMP:11605"/>
        <dbReference type="ChEBI" id="CHEBI:15378"/>
        <dbReference type="ChEBI" id="CHEBI:30013"/>
        <dbReference type="ChEBI" id="CHEBI:30616"/>
        <dbReference type="ChEBI" id="CHEBI:61977"/>
        <dbReference type="ChEBI" id="CHEBI:456216"/>
        <dbReference type="EC" id="2.7.12.1"/>
    </reaction>
</comment>
<evidence type="ECO:0000256" key="4">
    <source>
        <dbReference type="ARBA" id="ARBA00022679"/>
    </source>
</evidence>
<evidence type="ECO:0000256" key="12">
    <source>
        <dbReference type="RuleBase" id="RU000304"/>
    </source>
</evidence>
<dbReference type="FunFam" id="3.30.200.20:FF:000087">
    <property type="entry name" value="Dual specificity tyrosine-phosphorylation-regulated kinase 1A"/>
    <property type="match status" value="1"/>
</dbReference>
<sequence>MNKVAPRIRQFRMKIPVSTRHSQQFTQELELLPSPIIKDHIAKPSNQVNFPRRKPEVLPSIRDRISRASSIVTTDDSREAKERPKSLLKKRNSISETIQDPEEMKYPITPPYAIKNFKNSLTMHELGEILDYFNIYFLGIGSAKIKTSYNLPNSGFDNEQGDYIPVIADHLVYRYEILQVIGKGSFGQVLKCYDHKEKECVAIKIIKNKKRFLEQGVIELKMLDYILKHDTEDKYHLVHYREHFMFRKHMCITFEMLSFNLYELLKSNSFQGLQINIVRNITMQMLSSLVFMHQHKIIHCDLKPENILMIKPGKSGIKMIDFGSSCFEKEKIYTYIQSRFYRAPEVILGIPYKMSIDMWSLGCVIAELIQGYPLFPGENEQEQLLCQMEILGVPPTHIIEKSPKKNVYFNGYEPKIVPNSHGRIRAPSSRNLEEKLNCSDKELIDLISKCLNWDPYFRITPIEALKHPWIHCKYS</sequence>
<feature type="binding site" evidence="11">
    <location>
        <position position="204"/>
    </location>
    <ligand>
        <name>ATP</name>
        <dbReference type="ChEBI" id="CHEBI:30616"/>
    </ligand>
</feature>
<dbReference type="EC" id="2.7.12.1" evidence="2"/>
<evidence type="ECO:0000256" key="3">
    <source>
        <dbReference type="ARBA" id="ARBA00022527"/>
    </source>
</evidence>
<evidence type="ECO:0000256" key="13">
    <source>
        <dbReference type="SAM" id="MobiDB-lite"/>
    </source>
</evidence>
<dbReference type="SMART" id="SM00220">
    <property type="entry name" value="S_TKc"/>
    <property type="match status" value="1"/>
</dbReference>
<dbReference type="InterPro" id="IPR050494">
    <property type="entry name" value="Ser_Thr_dual-spec_kinase"/>
</dbReference>
<evidence type="ECO:0000256" key="10">
    <source>
        <dbReference type="ARBA" id="ARBA00051680"/>
    </source>
</evidence>
<dbReference type="Gene3D" id="3.30.200.20">
    <property type="entry name" value="Phosphorylase Kinase, domain 1"/>
    <property type="match status" value="1"/>
</dbReference>
<dbReference type="GO" id="GO:0005737">
    <property type="term" value="C:cytoplasm"/>
    <property type="evidence" value="ECO:0007669"/>
    <property type="project" value="TreeGrafter"/>
</dbReference>
<dbReference type="InterPro" id="IPR011009">
    <property type="entry name" value="Kinase-like_dom_sf"/>
</dbReference>
<evidence type="ECO:0000256" key="6">
    <source>
        <dbReference type="ARBA" id="ARBA00022777"/>
    </source>
</evidence>
<dbReference type="EMBL" id="MPUH01000141">
    <property type="protein sequence ID" value="OMJ88788.1"/>
    <property type="molecule type" value="Genomic_DNA"/>
</dbReference>
<comment type="similarity">
    <text evidence="1">Belongs to the protein kinase superfamily. CMGC Ser/Thr protein kinase family. MNB/DYRK subfamily.</text>
</comment>
<evidence type="ECO:0000256" key="5">
    <source>
        <dbReference type="ARBA" id="ARBA00022741"/>
    </source>
</evidence>
<dbReference type="PROSITE" id="PS50011">
    <property type="entry name" value="PROTEIN_KINASE_DOM"/>
    <property type="match status" value="1"/>
</dbReference>
<keyword evidence="5 11" id="KW-0547">Nucleotide-binding</keyword>
<feature type="domain" description="Protein kinase" evidence="14">
    <location>
        <begin position="175"/>
        <end position="470"/>
    </location>
</feature>
<protein>
    <recommendedName>
        <fullName evidence="2">dual-specificity kinase</fullName>
        <ecNumber evidence="2">2.7.12.1</ecNumber>
    </recommendedName>
</protein>
<evidence type="ECO:0000256" key="9">
    <source>
        <dbReference type="ARBA" id="ARBA00049308"/>
    </source>
</evidence>
<evidence type="ECO:0000313" key="16">
    <source>
        <dbReference type="Proteomes" id="UP000187209"/>
    </source>
</evidence>
<dbReference type="Pfam" id="PF00069">
    <property type="entry name" value="Pkinase"/>
    <property type="match status" value="1"/>
</dbReference>
<dbReference type="GO" id="GO:0004674">
    <property type="term" value="F:protein serine/threonine kinase activity"/>
    <property type="evidence" value="ECO:0007669"/>
    <property type="project" value="UniProtKB-KW"/>
</dbReference>
<comment type="catalytic activity">
    <reaction evidence="10">
        <text>L-tyrosyl-[protein] + ATP = O-phospho-L-tyrosyl-[protein] + ADP + H(+)</text>
        <dbReference type="Rhea" id="RHEA:10596"/>
        <dbReference type="Rhea" id="RHEA-COMP:10136"/>
        <dbReference type="Rhea" id="RHEA-COMP:20101"/>
        <dbReference type="ChEBI" id="CHEBI:15378"/>
        <dbReference type="ChEBI" id="CHEBI:30616"/>
        <dbReference type="ChEBI" id="CHEBI:46858"/>
        <dbReference type="ChEBI" id="CHEBI:61978"/>
        <dbReference type="ChEBI" id="CHEBI:456216"/>
        <dbReference type="EC" id="2.7.12.1"/>
    </reaction>
</comment>
<evidence type="ECO:0000256" key="8">
    <source>
        <dbReference type="ARBA" id="ARBA00049003"/>
    </source>
</evidence>
<dbReference type="Proteomes" id="UP000187209">
    <property type="component" value="Unassembled WGS sequence"/>
</dbReference>
<gene>
    <name evidence="15" type="ORF">SteCoe_9172</name>
</gene>
<comment type="catalytic activity">
    <reaction evidence="8">
        <text>L-seryl-[protein] + ATP = O-phospho-L-seryl-[protein] + ADP + H(+)</text>
        <dbReference type="Rhea" id="RHEA:17989"/>
        <dbReference type="Rhea" id="RHEA-COMP:9863"/>
        <dbReference type="Rhea" id="RHEA-COMP:11604"/>
        <dbReference type="ChEBI" id="CHEBI:15378"/>
        <dbReference type="ChEBI" id="CHEBI:29999"/>
        <dbReference type="ChEBI" id="CHEBI:30616"/>
        <dbReference type="ChEBI" id="CHEBI:83421"/>
        <dbReference type="ChEBI" id="CHEBI:456216"/>
        <dbReference type="EC" id="2.7.12.1"/>
    </reaction>
</comment>
<dbReference type="PANTHER" id="PTHR24058">
    <property type="entry name" value="DUAL SPECIFICITY PROTEIN KINASE"/>
    <property type="match status" value="1"/>
</dbReference>
<keyword evidence="4" id="KW-0808">Transferase</keyword>
<keyword evidence="7 11" id="KW-0067">ATP-binding</keyword>
<dbReference type="InterPro" id="IPR000719">
    <property type="entry name" value="Prot_kinase_dom"/>
</dbReference>
<comment type="caution">
    <text evidence="15">The sequence shown here is derived from an EMBL/GenBank/DDBJ whole genome shotgun (WGS) entry which is preliminary data.</text>
</comment>
<dbReference type="GO" id="GO:0005856">
    <property type="term" value="C:cytoskeleton"/>
    <property type="evidence" value="ECO:0007669"/>
    <property type="project" value="TreeGrafter"/>
</dbReference>
<organism evidence="15 16">
    <name type="scientific">Stentor coeruleus</name>
    <dbReference type="NCBI Taxonomy" id="5963"/>
    <lineage>
        <taxon>Eukaryota</taxon>
        <taxon>Sar</taxon>
        <taxon>Alveolata</taxon>
        <taxon>Ciliophora</taxon>
        <taxon>Postciliodesmatophora</taxon>
        <taxon>Heterotrichea</taxon>
        <taxon>Heterotrichida</taxon>
        <taxon>Stentoridae</taxon>
        <taxon>Stentor</taxon>
    </lineage>
</organism>
<dbReference type="InterPro" id="IPR017441">
    <property type="entry name" value="Protein_kinase_ATP_BS"/>
</dbReference>
<evidence type="ECO:0000256" key="7">
    <source>
        <dbReference type="ARBA" id="ARBA00022840"/>
    </source>
</evidence>
<dbReference type="InterPro" id="IPR042521">
    <property type="entry name" value="DYRK"/>
</dbReference>
<evidence type="ECO:0000313" key="15">
    <source>
        <dbReference type="EMBL" id="OMJ88788.1"/>
    </source>
</evidence>
<evidence type="ECO:0000259" key="14">
    <source>
        <dbReference type="PROSITE" id="PS50011"/>
    </source>
</evidence>
<dbReference type="GO" id="GO:0005524">
    <property type="term" value="F:ATP binding"/>
    <property type="evidence" value="ECO:0007669"/>
    <property type="project" value="UniProtKB-UniRule"/>
</dbReference>
<dbReference type="PROSITE" id="PS00107">
    <property type="entry name" value="PROTEIN_KINASE_ATP"/>
    <property type="match status" value="1"/>
</dbReference>
<evidence type="ECO:0000256" key="11">
    <source>
        <dbReference type="PROSITE-ProRule" id="PRU10141"/>
    </source>
</evidence>
<evidence type="ECO:0000256" key="1">
    <source>
        <dbReference type="ARBA" id="ARBA00008867"/>
    </source>
</evidence>
<name>A0A1R2CIF8_9CILI</name>
<proteinExistence type="inferred from homology"/>
<dbReference type="PANTHER" id="PTHR24058:SF22">
    <property type="entry name" value="DUAL SPECIFICITY TYROSINE-PHOSPHORYLATION-REGULATED KINASE 4"/>
    <property type="match status" value="1"/>
</dbReference>
<keyword evidence="16" id="KW-1185">Reference proteome</keyword>
<evidence type="ECO:0000256" key="2">
    <source>
        <dbReference type="ARBA" id="ARBA00013203"/>
    </source>
</evidence>